<name>A0ABQ2F0L6_9DEIO</name>
<gene>
    <name evidence="1" type="ORF">GCM10008955_33110</name>
</gene>
<organism evidence="1 2">
    <name type="scientific">Deinococcus malanensis</name>
    <dbReference type="NCBI Taxonomy" id="1706855"/>
    <lineage>
        <taxon>Bacteria</taxon>
        <taxon>Thermotogati</taxon>
        <taxon>Deinococcota</taxon>
        <taxon>Deinococci</taxon>
        <taxon>Deinococcales</taxon>
        <taxon>Deinococcaceae</taxon>
        <taxon>Deinococcus</taxon>
    </lineage>
</organism>
<sequence>MDVEFGRGETLFALAQGFWDGPYEGAPAEPDGGLLVRGNGDGTFTVIASLGPAVWSRLTPQTTGGSVSRPHPLRTP</sequence>
<evidence type="ECO:0000313" key="1">
    <source>
        <dbReference type="EMBL" id="GGK36679.1"/>
    </source>
</evidence>
<reference evidence="2" key="1">
    <citation type="journal article" date="2019" name="Int. J. Syst. Evol. Microbiol.">
        <title>The Global Catalogue of Microorganisms (GCM) 10K type strain sequencing project: providing services to taxonomists for standard genome sequencing and annotation.</title>
        <authorList>
            <consortium name="The Broad Institute Genomics Platform"/>
            <consortium name="The Broad Institute Genome Sequencing Center for Infectious Disease"/>
            <person name="Wu L."/>
            <person name="Ma J."/>
        </authorList>
    </citation>
    <scope>NUCLEOTIDE SEQUENCE [LARGE SCALE GENOMIC DNA]</scope>
    <source>
        <strain evidence="2">JCM 30331</strain>
    </source>
</reference>
<protein>
    <submittedName>
        <fullName evidence="1">Uncharacterized protein</fullName>
    </submittedName>
</protein>
<dbReference type="Proteomes" id="UP000647587">
    <property type="component" value="Unassembled WGS sequence"/>
</dbReference>
<comment type="caution">
    <text evidence="1">The sequence shown here is derived from an EMBL/GenBank/DDBJ whole genome shotgun (WGS) entry which is preliminary data.</text>
</comment>
<dbReference type="EMBL" id="BMPP01000016">
    <property type="protein sequence ID" value="GGK36679.1"/>
    <property type="molecule type" value="Genomic_DNA"/>
</dbReference>
<evidence type="ECO:0000313" key="2">
    <source>
        <dbReference type="Proteomes" id="UP000647587"/>
    </source>
</evidence>
<keyword evidence="2" id="KW-1185">Reference proteome</keyword>
<proteinExistence type="predicted"/>
<accession>A0ABQ2F0L6</accession>